<sequence length="910" mass="102619">MDDSDFVEKSLKPTRELKDKSKSEIISNSIIRSDYLLPGGDKDKCFVCNKASCISHMTKELKNLDELRKSLHINHCLDQQEACNKYEIEKEEWKKVVDCPICGEPLQPGPFRASHAKRCGKKHHVNPNSLLLLLDTQNKVAEAKKQNGIPHTKLKKPKLEIKKRPTRLSEEPHSVFGEQMKLVTALSKSMCSSGSELYTKTHVIPQDLSKMKSEKQRPRSFSFVELEPRVCKCEVIERIQENFLRIFQTRDEDIRIMLKKNIQNTEKVLKNAGVCVRKFNSLKQLADDLATFNESNSDVIILSRENETFLACRFIIAARAPTLLQVPISDDSHSECESEDWNSYALIKFPYIFISSLKIFQHLNSDGSLKLKEYSGAAIRSYMTFLTSASVIWTENEREEVYSMAVKYGPKGLAALCRSAKLRASSNEETVNMNCDNLEEASNKEKNDEIKGRQDYSDAKRKIYDGGMEEAKDADLVDPSIIFVEEVERGSENLVKPSSSEFLNSNGNKFIIGSSDLLGYSVFDCKKSSMNEKSGFSEKGIVESSKPNNSLLGNTVDSDALLPSSSLTPYASMNLDAMSHLNDSIESLLKKSSPIEPPSLLDEEFPSSVTCSGQIVIDNLSDNLSSEKLLILPYSAPKSEKTQKSLIKTESKPEFSFIPKKSSPLSSSLSLLDRSSVSQKNVSSSPEKKRIRVEKTPVPKASISRLIRRLKEQDSDVKILKTENITPIPVYDSMDDKELKAELAKYGIRPMGKKRAVALLKKIYEETHPVLESTPLSRKSKILLNSDKVESSSDEDCDVDKTLNTSLDECDIMEESCMNDEQSAVLPKDLEGMQSVLLNWLRKEENSSLYNHLLSLNVISFEEFANRLSHADSTVSQIPKKALLEILDRLHVTFRLPMDGWDRKRRPVKQ</sequence>
<reference evidence="3" key="1">
    <citation type="submission" date="2016-04" db="UniProtKB">
        <authorList>
            <consortium name="WormBaseParasite"/>
        </authorList>
    </citation>
    <scope>IDENTIFICATION</scope>
</reference>
<reference evidence="1 2" key="2">
    <citation type="submission" date="2018-11" db="EMBL/GenBank/DDBJ databases">
        <authorList>
            <consortium name="Pathogen Informatics"/>
        </authorList>
    </citation>
    <scope>NUCLEOTIDE SEQUENCE [LARGE SCALE GENOMIC DNA]</scope>
</reference>
<dbReference type="PANTHER" id="PTHR21541:SF3">
    <property type="entry name" value="STRUCTURE-SPECIFIC ENDONUCLEASE SUBUNIT SLX4"/>
    <property type="match status" value="1"/>
</dbReference>
<dbReference type="EMBL" id="UZAD01013131">
    <property type="protein sequence ID" value="VDN89345.1"/>
    <property type="molecule type" value="Genomic_DNA"/>
</dbReference>
<dbReference type="GO" id="GO:0033557">
    <property type="term" value="C:Slx1-Slx4 complex"/>
    <property type="evidence" value="ECO:0007669"/>
    <property type="project" value="TreeGrafter"/>
</dbReference>
<proteinExistence type="predicted"/>
<dbReference type="PANTHER" id="PTHR21541">
    <property type="entry name" value="BTB POZ DOMAIN CONTAINING 12"/>
    <property type="match status" value="1"/>
</dbReference>
<dbReference type="AlphaFoldDB" id="A0A0N4TIW6"/>
<dbReference type="WBParaSite" id="BPAG_0000819701-mRNA-1">
    <property type="protein sequence ID" value="BPAG_0000819701-mRNA-1"/>
    <property type="gene ID" value="BPAG_0000819701"/>
</dbReference>
<protein>
    <submittedName>
        <fullName evidence="3">BTB domain-containing protein</fullName>
    </submittedName>
</protein>
<dbReference type="Gene3D" id="3.30.710.10">
    <property type="entry name" value="Potassium Channel Kv1.1, Chain A"/>
    <property type="match status" value="1"/>
</dbReference>
<gene>
    <name evidence="1" type="ORF">BPAG_LOCUS8159</name>
</gene>
<evidence type="ECO:0000313" key="2">
    <source>
        <dbReference type="Proteomes" id="UP000278627"/>
    </source>
</evidence>
<dbReference type="InterPro" id="IPR011333">
    <property type="entry name" value="SKP1/BTB/POZ_sf"/>
</dbReference>
<evidence type="ECO:0000313" key="1">
    <source>
        <dbReference type="EMBL" id="VDN89345.1"/>
    </source>
</evidence>
<organism evidence="3">
    <name type="scientific">Brugia pahangi</name>
    <name type="common">Filarial nematode worm</name>
    <dbReference type="NCBI Taxonomy" id="6280"/>
    <lineage>
        <taxon>Eukaryota</taxon>
        <taxon>Metazoa</taxon>
        <taxon>Ecdysozoa</taxon>
        <taxon>Nematoda</taxon>
        <taxon>Chromadorea</taxon>
        <taxon>Rhabditida</taxon>
        <taxon>Spirurina</taxon>
        <taxon>Spiruromorpha</taxon>
        <taxon>Filarioidea</taxon>
        <taxon>Onchocercidae</taxon>
        <taxon>Brugia</taxon>
    </lineage>
</organism>
<accession>A0A0N4TIW6</accession>
<evidence type="ECO:0000313" key="3">
    <source>
        <dbReference type="WBParaSite" id="BPAG_0000819701-mRNA-1"/>
    </source>
</evidence>
<dbReference type="STRING" id="6280.A0A0N4TIW6"/>
<dbReference type="CDD" id="cd22999">
    <property type="entry name" value="SAP_SLX4"/>
    <property type="match status" value="1"/>
</dbReference>
<name>A0A0N4TIW6_BRUPA</name>
<keyword evidence="2" id="KW-1185">Reference proteome</keyword>
<dbReference type="Proteomes" id="UP000278627">
    <property type="component" value="Unassembled WGS sequence"/>
</dbReference>
<dbReference type="GO" id="GO:0000712">
    <property type="term" value="P:resolution of meiotic recombination intermediates"/>
    <property type="evidence" value="ECO:0007669"/>
    <property type="project" value="TreeGrafter"/>
</dbReference>